<sequence>MCSLTPYIGVTGFMDQLQVRVILASLPPTQRKLMVGVLASYKSLNKIPNRWTNRFPDVNQIADIFIEDARALNLIHFNTDDRDTIDQQLAKLIELGGEHLDGFQINMIWPDPDLLRRAFAQRDLRIVLQIGTNAYRHVQMSPQKLAERLDAYKELVTDILFDPSGGLGHELNADAGLPALRAVHERHPNIGLGIAGGLHAGSMHLIHAVAREFPHINIDAEGKIRDDADAPLNLHKTAAYIEAAVRELDPSAHASHA</sequence>
<reference evidence="1 2" key="1">
    <citation type="journal article" date="2016" name="Nat. Commun.">
        <title>Thousands of microbial genomes shed light on interconnected biogeochemical processes in an aquifer system.</title>
        <authorList>
            <person name="Anantharaman K."/>
            <person name="Brown C.T."/>
            <person name="Hug L.A."/>
            <person name="Sharon I."/>
            <person name="Castelle C.J."/>
            <person name="Probst A.J."/>
            <person name="Thomas B.C."/>
            <person name="Singh A."/>
            <person name="Wilkins M.J."/>
            <person name="Karaoz U."/>
            <person name="Brodie E.L."/>
            <person name="Williams K.H."/>
            <person name="Hubbard S.S."/>
            <person name="Banfield J.F."/>
        </authorList>
    </citation>
    <scope>NUCLEOTIDE SEQUENCE [LARGE SCALE GENOMIC DNA]</scope>
</reference>
<name>A0A1F7W7B3_9BACT</name>
<accession>A0A1F7W7B3</accession>
<organism evidence="1 2">
    <name type="scientific">Candidatus Uhrbacteria bacterium RIFOXYB2_FULL_45_11</name>
    <dbReference type="NCBI Taxonomy" id="1802421"/>
    <lineage>
        <taxon>Bacteria</taxon>
        <taxon>Candidatus Uhriibacteriota</taxon>
    </lineage>
</organism>
<evidence type="ECO:0000313" key="2">
    <source>
        <dbReference type="Proteomes" id="UP000177331"/>
    </source>
</evidence>
<protein>
    <recommendedName>
        <fullName evidence="3">Phosphoribosylanthranilate isomerase</fullName>
    </recommendedName>
</protein>
<dbReference type="EMBL" id="MGFD01000023">
    <property type="protein sequence ID" value="OGL98669.1"/>
    <property type="molecule type" value="Genomic_DNA"/>
</dbReference>
<dbReference type="Proteomes" id="UP000177331">
    <property type="component" value="Unassembled WGS sequence"/>
</dbReference>
<comment type="caution">
    <text evidence="1">The sequence shown here is derived from an EMBL/GenBank/DDBJ whole genome shotgun (WGS) entry which is preliminary data.</text>
</comment>
<evidence type="ECO:0000313" key="1">
    <source>
        <dbReference type="EMBL" id="OGL98669.1"/>
    </source>
</evidence>
<evidence type="ECO:0008006" key="3">
    <source>
        <dbReference type="Google" id="ProtNLM"/>
    </source>
</evidence>
<dbReference type="STRING" id="1802421.A2318_02145"/>
<dbReference type="AlphaFoldDB" id="A0A1F7W7B3"/>
<proteinExistence type="predicted"/>
<gene>
    <name evidence="1" type="ORF">A2318_02145</name>
</gene>